<evidence type="ECO:0000256" key="1">
    <source>
        <dbReference type="SAM" id="Coils"/>
    </source>
</evidence>
<keyword evidence="1" id="KW-0175">Coiled coil</keyword>
<dbReference type="InterPro" id="IPR028119">
    <property type="entry name" value="Snapin/Pallidin/Snn1"/>
</dbReference>
<name>A0AAV2ZCV9_9STRA</name>
<dbReference type="AlphaFoldDB" id="A0AAV2ZCV9"/>
<gene>
    <name evidence="3" type="ORF">N0F65_007468</name>
</gene>
<evidence type="ECO:0000256" key="2">
    <source>
        <dbReference type="SAM" id="MobiDB-lite"/>
    </source>
</evidence>
<evidence type="ECO:0000313" key="3">
    <source>
        <dbReference type="EMBL" id="DBA05306.1"/>
    </source>
</evidence>
<dbReference type="Pfam" id="PF14712">
    <property type="entry name" value="Snapin_Pallidin"/>
    <property type="match status" value="1"/>
</dbReference>
<dbReference type="EMBL" id="DAKRPA010000001">
    <property type="protein sequence ID" value="DBA05306.1"/>
    <property type="molecule type" value="Genomic_DNA"/>
</dbReference>
<dbReference type="Proteomes" id="UP001146120">
    <property type="component" value="Unassembled WGS sequence"/>
</dbReference>
<evidence type="ECO:0000313" key="4">
    <source>
        <dbReference type="Proteomes" id="UP001146120"/>
    </source>
</evidence>
<reference evidence="3" key="1">
    <citation type="submission" date="2022-11" db="EMBL/GenBank/DDBJ databases">
        <authorList>
            <person name="Morgan W.R."/>
            <person name="Tartar A."/>
        </authorList>
    </citation>
    <scope>NUCLEOTIDE SEQUENCE</scope>
    <source>
        <strain evidence="3">ARSEF 373</strain>
    </source>
</reference>
<keyword evidence="4" id="KW-1185">Reference proteome</keyword>
<proteinExistence type="predicted"/>
<reference evidence="3" key="2">
    <citation type="journal article" date="2023" name="Microbiol Resour">
        <title>Decontamination and Annotation of the Draft Genome Sequence of the Oomycete Lagenidium giganteum ARSEF 373.</title>
        <authorList>
            <person name="Morgan W.R."/>
            <person name="Tartar A."/>
        </authorList>
    </citation>
    <scope>NUCLEOTIDE SEQUENCE</scope>
    <source>
        <strain evidence="3">ARSEF 373</strain>
    </source>
</reference>
<sequence length="148" mass="16258">MQEDSDGADACMRENEENEDPQVASASRGGPSGAQPEQSFAKGMHATLWPKVEKCHNYVAVLLAAQEQLQETVAELVAGLKEAEQTDTCSLVSYADRLKAFPMRVERLQRKLEQIEDRLLAMKEARHRGASCITKFGSGQGYAASPLF</sequence>
<comment type="caution">
    <text evidence="3">The sequence shown here is derived from an EMBL/GenBank/DDBJ whole genome shotgun (WGS) entry which is preliminary data.</text>
</comment>
<protein>
    <recommendedName>
        <fullName evidence="5">Biogenesis of lysosome-related organelles complex 1 subunit 7</fullName>
    </recommendedName>
</protein>
<evidence type="ECO:0008006" key="5">
    <source>
        <dbReference type="Google" id="ProtNLM"/>
    </source>
</evidence>
<feature type="coiled-coil region" evidence="1">
    <location>
        <begin position="66"/>
        <end position="125"/>
    </location>
</feature>
<organism evidence="3 4">
    <name type="scientific">Lagenidium giganteum</name>
    <dbReference type="NCBI Taxonomy" id="4803"/>
    <lineage>
        <taxon>Eukaryota</taxon>
        <taxon>Sar</taxon>
        <taxon>Stramenopiles</taxon>
        <taxon>Oomycota</taxon>
        <taxon>Peronosporomycetes</taxon>
        <taxon>Pythiales</taxon>
        <taxon>Pythiaceae</taxon>
    </lineage>
</organism>
<feature type="region of interest" description="Disordered" evidence="2">
    <location>
        <begin position="1"/>
        <end position="42"/>
    </location>
</feature>
<accession>A0AAV2ZCV9</accession>